<accession>A0ABT2BNT9</accession>
<protein>
    <submittedName>
        <fullName evidence="1">Sce7726 family protein</fullName>
    </submittedName>
</protein>
<name>A0ABT2BNT9_9BURK</name>
<dbReference type="InterPro" id="IPR047729">
    <property type="entry name" value="Sce7726-like"/>
</dbReference>
<dbReference type="RefSeq" id="WP_258857666.1">
    <property type="nucleotide sequence ID" value="NZ_JANUGV010000005.1"/>
</dbReference>
<evidence type="ECO:0000313" key="1">
    <source>
        <dbReference type="EMBL" id="MCS0610051.1"/>
    </source>
</evidence>
<keyword evidence="2" id="KW-1185">Reference proteome</keyword>
<sequence>MLNEGDIKAAVIDKLFASAALSDAVLINEMVIANWSRRADLVVANGKLHAFEIKSDFDSLRRLQGQVETYLSRFDKVTVVCTPKFAQLVRDCTESRVEIWCATSQDDGVRLSVYRRGHATPVSNKRVLYGFLHKSELVALLKSEDRDANADMSRSQLEEQADVLSTRRIKEFVLDALKKRYRESFERFCDIRRGRTQPVDLMKLSKFKAWQKPIEFQAAQLGDCASLNAKTLDLKALAGKYGPLPADMPTFVRRRT</sequence>
<reference evidence="1 2" key="1">
    <citation type="submission" date="2022-08" db="EMBL/GenBank/DDBJ databases">
        <title>Reclassification of Massilia species as members of the genera Telluria, Duganella, Pseudoduganella, Mokoshia gen. nov. and Zemynaea gen. nov. using orthogonal and non-orthogonal genome-based approaches.</title>
        <authorList>
            <person name="Bowman J.P."/>
        </authorList>
    </citation>
    <scope>NUCLEOTIDE SEQUENCE [LARGE SCALE GENOMIC DNA]</scope>
    <source>
        <strain evidence="1 2">JCM 31607</strain>
    </source>
</reference>
<organism evidence="1 2">
    <name type="scientific">Massilia solisilvae</name>
    <dbReference type="NCBI Taxonomy" id="1811225"/>
    <lineage>
        <taxon>Bacteria</taxon>
        <taxon>Pseudomonadati</taxon>
        <taxon>Pseudomonadota</taxon>
        <taxon>Betaproteobacteria</taxon>
        <taxon>Burkholderiales</taxon>
        <taxon>Oxalobacteraceae</taxon>
        <taxon>Telluria group</taxon>
        <taxon>Massilia</taxon>
    </lineage>
</organism>
<comment type="caution">
    <text evidence="1">The sequence shown here is derived from an EMBL/GenBank/DDBJ whole genome shotgun (WGS) entry which is preliminary data.</text>
</comment>
<proteinExistence type="predicted"/>
<dbReference type="Proteomes" id="UP001205861">
    <property type="component" value="Unassembled WGS sequence"/>
</dbReference>
<evidence type="ECO:0000313" key="2">
    <source>
        <dbReference type="Proteomes" id="UP001205861"/>
    </source>
</evidence>
<dbReference type="NCBIfam" id="NF033832">
    <property type="entry name" value="sce7726_fam"/>
    <property type="match status" value="1"/>
</dbReference>
<gene>
    <name evidence="1" type="ORF">NX773_17935</name>
</gene>
<dbReference type="EMBL" id="JANUGV010000005">
    <property type="protein sequence ID" value="MCS0610051.1"/>
    <property type="molecule type" value="Genomic_DNA"/>
</dbReference>